<evidence type="ECO:0000256" key="1">
    <source>
        <dbReference type="ARBA" id="ARBA00004886"/>
    </source>
</evidence>
<evidence type="ECO:0000256" key="4">
    <source>
        <dbReference type="ARBA" id="ARBA00022448"/>
    </source>
</evidence>
<dbReference type="Proteomes" id="UP000187344">
    <property type="component" value="Unassembled WGS sequence"/>
</dbReference>
<proteinExistence type="inferred from homology"/>
<sequence length="311" mass="34736">MYIKVLGSAAGGGFPQWNCNYYLSRNARNHQPGFLPRTQSSIIASVDKKHWILFNASPDLRQQINSTPELFPEPNGLLRSTPISAVVLTNADIDHIAGLLTMREREPFVIYATERVINVLDNNPVFNILDPAIVKKIILPLNRLTKISDVNNEPTGLEIRAFPVPGKIALFLEDKKKKNFGSETEDTIGVRIFDKENNRSVSYIPGCARVSSLVKNQTENSDCLFFDGTLFRDDEMINAGLGPKTGQRMGHMSISGADGAIEAWRNAKVSRKIFIHINNSNPVLDDHSAERHEVEQSGWEVAFDGMEINFD</sequence>
<keyword evidence="9" id="KW-1185">Reference proteome</keyword>
<dbReference type="PANTHER" id="PTHR42663">
    <property type="entry name" value="HYDROLASE C777.06C-RELATED-RELATED"/>
    <property type="match status" value="1"/>
</dbReference>
<organism evidence="8 9">
    <name type="scientific">Bartonella apis</name>
    <dbReference type="NCBI Taxonomy" id="1686310"/>
    <lineage>
        <taxon>Bacteria</taxon>
        <taxon>Pseudomonadati</taxon>
        <taxon>Pseudomonadota</taxon>
        <taxon>Alphaproteobacteria</taxon>
        <taxon>Hyphomicrobiales</taxon>
        <taxon>Bartonellaceae</taxon>
        <taxon>Bartonella</taxon>
    </lineage>
</organism>
<gene>
    <name evidence="6" type="primary">pqqB</name>
    <name evidence="8" type="ORF">PEB0149_009960</name>
</gene>
<name>A0A1R0F9B8_9HYPH</name>
<evidence type="ECO:0000256" key="5">
    <source>
        <dbReference type="ARBA" id="ARBA00022905"/>
    </source>
</evidence>
<dbReference type="SUPFAM" id="SSF56281">
    <property type="entry name" value="Metallo-hydrolase/oxidoreductase"/>
    <property type="match status" value="1"/>
</dbReference>
<dbReference type="InterPro" id="IPR036866">
    <property type="entry name" value="RibonucZ/Hydroxyglut_hydro"/>
</dbReference>
<accession>A0A1R0F9B8</accession>
<evidence type="ECO:0000313" key="9">
    <source>
        <dbReference type="Proteomes" id="UP000187344"/>
    </source>
</evidence>
<dbReference type="PANTHER" id="PTHR42663:SF7">
    <property type="entry name" value="COENZYME PQQ SYNTHESIS PROTEIN B"/>
    <property type="match status" value="1"/>
</dbReference>
<comment type="caution">
    <text evidence="8">The sequence shown here is derived from an EMBL/GenBank/DDBJ whole genome shotgun (WGS) entry which is preliminary data.</text>
</comment>
<comment type="function">
    <text evidence="6">May be involved in the transport of PQQ or its precursor to the periplasm.</text>
</comment>
<dbReference type="GO" id="GO:0018189">
    <property type="term" value="P:pyrroloquinoline quinone biosynthetic process"/>
    <property type="evidence" value="ECO:0007669"/>
    <property type="project" value="UniProtKB-UniRule"/>
</dbReference>
<comment type="pathway">
    <text evidence="1 6">Cofactor biosynthesis; pyrroloquinoline quinone biosynthesis.</text>
</comment>
<evidence type="ECO:0000313" key="8">
    <source>
        <dbReference type="EMBL" id="OLY43567.1"/>
    </source>
</evidence>
<dbReference type="UniPathway" id="UPA00539"/>
<feature type="domain" description="Metallo-beta-lactamase" evidence="7">
    <location>
        <begin position="50"/>
        <end position="277"/>
    </location>
</feature>
<dbReference type="AlphaFoldDB" id="A0A1R0F9B8"/>
<keyword evidence="4 6" id="KW-0813">Transport</keyword>
<dbReference type="EMBL" id="LXYT01000001">
    <property type="protein sequence ID" value="OLY43567.1"/>
    <property type="molecule type" value="Genomic_DNA"/>
</dbReference>
<protein>
    <recommendedName>
        <fullName evidence="3 6">Coenzyme PQQ synthesis protein B</fullName>
    </recommendedName>
    <alternativeName>
        <fullName evidence="6">Pyrroloquinoline quinone biosynthesis protein B</fullName>
    </alternativeName>
</protein>
<dbReference type="NCBIfam" id="TIGR02108">
    <property type="entry name" value="PQQ_syn_pqqB"/>
    <property type="match status" value="1"/>
</dbReference>
<dbReference type="HAMAP" id="MF_00653">
    <property type="entry name" value="PQQ_syn_PqqB"/>
    <property type="match status" value="1"/>
</dbReference>
<reference evidence="8 9" key="1">
    <citation type="submission" date="2016-12" db="EMBL/GenBank/DDBJ databases">
        <title>Comparative genomics of Bartonella apis.</title>
        <authorList>
            <person name="Engel P."/>
        </authorList>
    </citation>
    <scope>NUCLEOTIDE SEQUENCE [LARGE SCALE GENOMIC DNA]</scope>
    <source>
        <strain evidence="8 9">PEB0149</strain>
    </source>
</reference>
<evidence type="ECO:0000259" key="7">
    <source>
        <dbReference type="Pfam" id="PF12706"/>
    </source>
</evidence>
<dbReference type="CDD" id="cd16274">
    <property type="entry name" value="PQQB-like_MBL-fold"/>
    <property type="match status" value="1"/>
</dbReference>
<keyword evidence="5 6" id="KW-0884">PQQ biosynthesis</keyword>
<dbReference type="InterPro" id="IPR001279">
    <property type="entry name" value="Metallo-B-lactamas"/>
</dbReference>
<evidence type="ECO:0000256" key="2">
    <source>
        <dbReference type="ARBA" id="ARBA00008481"/>
    </source>
</evidence>
<evidence type="ECO:0000256" key="3">
    <source>
        <dbReference type="ARBA" id="ARBA00015084"/>
    </source>
</evidence>
<dbReference type="RefSeq" id="WP_075869815.1">
    <property type="nucleotide sequence ID" value="NZ_CALYQA010000004.1"/>
</dbReference>
<dbReference type="Pfam" id="PF12706">
    <property type="entry name" value="Lactamase_B_2"/>
    <property type="match status" value="1"/>
</dbReference>
<dbReference type="OrthoDB" id="9778305at2"/>
<dbReference type="InterPro" id="IPR011842">
    <property type="entry name" value="PQQ_synth_PqqB"/>
</dbReference>
<comment type="similarity">
    <text evidence="2 6">Belongs to the PqqB family.</text>
</comment>
<dbReference type="Gene3D" id="3.60.15.10">
    <property type="entry name" value="Ribonuclease Z/Hydroxyacylglutathione hydrolase-like"/>
    <property type="match status" value="1"/>
</dbReference>
<evidence type="ECO:0000256" key="6">
    <source>
        <dbReference type="HAMAP-Rule" id="MF_00653"/>
    </source>
</evidence>